<dbReference type="PANTHER" id="PTHR10622:SF10">
    <property type="entry name" value="HET DOMAIN-CONTAINING PROTEIN"/>
    <property type="match status" value="1"/>
</dbReference>
<name>A0AA39TZU4_9PEZI</name>
<keyword evidence="2" id="KW-1185">Reference proteome</keyword>
<comment type="caution">
    <text evidence="1">The sequence shown here is derived from an EMBL/GenBank/DDBJ whole genome shotgun (WGS) entry which is preliminary data.</text>
</comment>
<protein>
    <submittedName>
        <fullName evidence="1">Uncharacterized protein</fullName>
    </submittedName>
</protein>
<evidence type="ECO:0000313" key="2">
    <source>
        <dbReference type="Proteomes" id="UP001175000"/>
    </source>
</evidence>
<dbReference type="PANTHER" id="PTHR10622">
    <property type="entry name" value="HET DOMAIN-CONTAINING PROTEIN"/>
    <property type="match status" value="1"/>
</dbReference>
<dbReference type="AlphaFoldDB" id="A0AA39TZU4"/>
<dbReference type="Proteomes" id="UP001175000">
    <property type="component" value="Unassembled WGS sequence"/>
</dbReference>
<reference evidence="1" key="1">
    <citation type="submission" date="2023-06" db="EMBL/GenBank/DDBJ databases">
        <title>Genome-scale phylogeny and comparative genomics of the fungal order Sordariales.</title>
        <authorList>
            <consortium name="Lawrence Berkeley National Laboratory"/>
            <person name="Hensen N."/>
            <person name="Bonometti L."/>
            <person name="Westerberg I."/>
            <person name="Brannstrom I.O."/>
            <person name="Guillou S."/>
            <person name="Cros-Aarteil S."/>
            <person name="Calhoun S."/>
            <person name="Haridas S."/>
            <person name="Kuo A."/>
            <person name="Mondo S."/>
            <person name="Pangilinan J."/>
            <person name="Riley R."/>
            <person name="Labutti K."/>
            <person name="Andreopoulos B."/>
            <person name="Lipzen A."/>
            <person name="Chen C."/>
            <person name="Yanf M."/>
            <person name="Daum C."/>
            <person name="Ng V."/>
            <person name="Clum A."/>
            <person name="Steindorff A."/>
            <person name="Ohm R."/>
            <person name="Martin F."/>
            <person name="Silar P."/>
            <person name="Natvig D."/>
            <person name="Lalanne C."/>
            <person name="Gautier V."/>
            <person name="Ament-Velasquez S.L."/>
            <person name="Kruys A."/>
            <person name="Hutchinson M.I."/>
            <person name="Powell A.J."/>
            <person name="Barry K."/>
            <person name="Miller A.N."/>
            <person name="Grigoriev I.V."/>
            <person name="Debuchy R."/>
            <person name="Gladieux P."/>
            <person name="Thoren M.H."/>
            <person name="Johannesson H."/>
        </authorList>
    </citation>
    <scope>NUCLEOTIDE SEQUENCE</scope>
    <source>
        <strain evidence="1">CBS 606.72</strain>
    </source>
</reference>
<dbReference type="EMBL" id="JAULSU010000009">
    <property type="protein sequence ID" value="KAK0609258.1"/>
    <property type="molecule type" value="Genomic_DNA"/>
</dbReference>
<gene>
    <name evidence="1" type="ORF">B0T14DRAFT_596281</name>
</gene>
<organism evidence="1 2">
    <name type="scientific">Immersiella caudata</name>
    <dbReference type="NCBI Taxonomy" id="314043"/>
    <lineage>
        <taxon>Eukaryota</taxon>
        <taxon>Fungi</taxon>
        <taxon>Dikarya</taxon>
        <taxon>Ascomycota</taxon>
        <taxon>Pezizomycotina</taxon>
        <taxon>Sordariomycetes</taxon>
        <taxon>Sordariomycetidae</taxon>
        <taxon>Sordariales</taxon>
        <taxon>Lasiosphaeriaceae</taxon>
        <taxon>Immersiella</taxon>
    </lineage>
</organism>
<sequence length="146" mass="16938">MFRWYRDAEVCYAYLPDVTEHLYGNFANVRWFTRGRTLQEMIAPQHLEFYASNWTHVGSKSSPDNWIFKITEVPNSVLETGSLFGTPMQVSSSKSVPRTQSMSWASSRKTIRVEEDTDYCLMGLFNIHMPMLYGEGDRASFGCKRR</sequence>
<proteinExistence type="predicted"/>
<accession>A0AA39TZU4</accession>
<evidence type="ECO:0000313" key="1">
    <source>
        <dbReference type="EMBL" id="KAK0609258.1"/>
    </source>
</evidence>